<name>A0ABU9Z816_9HYPH</name>
<reference evidence="3 4" key="1">
    <citation type="journal article" date="2023" name="PLoS ONE">
        <title>Complete genome assembly of Hawai'i environmental nontuberculous mycobacteria reveals unexpected co-isolation with methylobacteria.</title>
        <authorList>
            <person name="Hendrix J."/>
            <person name="Epperson L.E."/>
            <person name="Tong E.I."/>
            <person name="Chan Y.L."/>
            <person name="Hasan N.A."/>
            <person name="Dawrs S.N."/>
            <person name="Norton G.J."/>
            <person name="Virdi R."/>
            <person name="Crooks J.L."/>
            <person name="Chan E.D."/>
            <person name="Honda J.R."/>
            <person name="Strong M."/>
        </authorList>
    </citation>
    <scope>NUCLEOTIDE SEQUENCE [LARGE SCALE GENOMIC DNA]</scope>
    <source>
        <strain evidence="3 4">NJH_HI01</strain>
    </source>
</reference>
<dbReference type="SUPFAM" id="SSF53850">
    <property type="entry name" value="Periplasmic binding protein-like II"/>
    <property type="match status" value="1"/>
</dbReference>
<organism evidence="3 4">
    <name type="scientific">Methylorubrum rhodesianum</name>
    <dbReference type="NCBI Taxonomy" id="29427"/>
    <lineage>
        <taxon>Bacteria</taxon>
        <taxon>Pseudomonadati</taxon>
        <taxon>Pseudomonadota</taxon>
        <taxon>Alphaproteobacteria</taxon>
        <taxon>Hyphomicrobiales</taxon>
        <taxon>Methylobacteriaceae</taxon>
        <taxon>Methylorubrum</taxon>
    </lineage>
</organism>
<evidence type="ECO:0000256" key="1">
    <source>
        <dbReference type="SAM" id="SignalP"/>
    </source>
</evidence>
<protein>
    <submittedName>
        <fullName evidence="3">ABC transporter substrate-binding protein</fullName>
    </submittedName>
</protein>
<feature type="signal peptide" evidence="1">
    <location>
        <begin position="1"/>
        <end position="30"/>
    </location>
</feature>
<feature type="chain" id="PRO_5046474279" evidence="1">
    <location>
        <begin position="31"/>
        <end position="332"/>
    </location>
</feature>
<evidence type="ECO:0000313" key="3">
    <source>
        <dbReference type="EMBL" id="MEN3227494.1"/>
    </source>
</evidence>
<evidence type="ECO:0000313" key="4">
    <source>
        <dbReference type="Proteomes" id="UP001404845"/>
    </source>
</evidence>
<evidence type="ECO:0000259" key="2">
    <source>
        <dbReference type="Pfam" id="PF09084"/>
    </source>
</evidence>
<dbReference type="Gene3D" id="3.40.190.10">
    <property type="entry name" value="Periplasmic binding protein-like II"/>
    <property type="match status" value="2"/>
</dbReference>
<keyword evidence="1" id="KW-0732">Signal</keyword>
<dbReference type="RefSeq" id="WP_153876166.1">
    <property type="nucleotide sequence ID" value="NZ_JACHOS010000009.1"/>
</dbReference>
<proteinExistence type="predicted"/>
<dbReference type="InterPro" id="IPR015168">
    <property type="entry name" value="SsuA/THI5"/>
</dbReference>
<gene>
    <name evidence="3" type="ORF">PUR21_07555</name>
</gene>
<comment type="caution">
    <text evidence="3">The sequence shown here is derived from an EMBL/GenBank/DDBJ whole genome shotgun (WGS) entry which is preliminary data.</text>
</comment>
<dbReference type="PANTHER" id="PTHR30024">
    <property type="entry name" value="ALIPHATIC SULFONATES-BINDING PROTEIN-RELATED"/>
    <property type="match status" value="1"/>
</dbReference>
<keyword evidence="4" id="KW-1185">Reference proteome</keyword>
<accession>A0ABU9Z816</accession>
<dbReference type="Proteomes" id="UP001404845">
    <property type="component" value="Unassembled WGS sequence"/>
</dbReference>
<dbReference type="Pfam" id="PF09084">
    <property type="entry name" value="NMT1"/>
    <property type="match status" value="1"/>
</dbReference>
<feature type="domain" description="SsuA/THI5-like" evidence="2">
    <location>
        <begin position="55"/>
        <end position="250"/>
    </location>
</feature>
<sequence length="332" mass="35307">MLDRLRLSRRRLASLAVATAALLAPLPLSAQEVIRVGNLKLAHFAGVSYVKEIAKECGIAVDLKIFAKGPDIMQAMLAGELDVGATASEAAISARGNGAPVTIVGGFARGGARLLATPESGIKSAADLKGKKVGVTRGSIQEVLLGAEMAKHGLKNRDVNLIFLGYPDLNQALLQKQVDAIMQTEPQSAQAIARGFGVEVIKPYDTPVGSPIRTLVMTEKFYNEKKPLAAKFMECFVKAQKTFMDDPKAAETFVTQDVFKGQLTGPEFQEALANSPYTLDMSADHIQKTTDVMAEHGIGKMSKPAKAVDWVKLDLLEAAKASVGTKTSAGAK</sequence>
<dbReference type="PANTHER" id="PTHR30024:SF42">
    <property type="entry name" value="ALIPHATIC SULFONATES-BINDING PROTEIN-RELATED"/>
    <property type="match status" value="1"/>
</dbReference>
<dbReference type="EMBL" id="JAQYXL010000001">
    <property type="protein sequence ID" value="MEN3227494.1"/>
    <property type="molecule type" value="Genomic_DNA"/>
</dbReference>